<dbReference type="SUPFAM" id="SSF53474">
    <property type="entry name" value="alpha/beta-Hydrolases"/>
    <property type="match status" value="1"/>
</dbReference>
<feature type="region of interest" description="Disordered" evidence="1">
    <location>
        <begin position="44"/>
        <end position="63"/>
    </location>
</feature>
<organism evidence="4 5">
    <name type="scientific">Nocardia ninae NBRC 108245</name>
    <dbReference type="NCBI Taxonomy" id="1210091"/>
    <lineage>
        <taxon>Bacteria</taxon>
        <taxon>Bacillati</taxon>
        <taxon>Actinomycetota</taxon>
        <taxon>Actinomycetes</taxon>
        <taxon>Mycobacteriales</taxon>
        <taxon>Nocardiaceae</taxon>
        <taxon>Nocardia</taxon>
    </lineage>
</organism>
<dbReference type="InterPro" id="IPR029058">
    <property type="entry name" value="AB_hydrolase_fold"/>
</dbReference>
<dbReference type="EMBL" id="BJXA01000043">
    <property type="protein sequence ID" value="GEM40927.1"/>
    <property type="molecule type" value="Genomic_DNA"/>
</dbReference>
<feature type="chain" id="PRO_5039048284" description="PET hydrolase/cutinase-like domain-containing protein" evidence="2">
    <location>
        <begin position="41"/>
        <end position="303"/>
    </location>
</feature>
<keyword evidence="5" id="KW-1185">Reference proteome</keyword>
<feature type="domain" description="PET hydrolase/cutinase-like" evidence="3">
    <location>
        <begin position="54"/>
        <end position="265"/>
    </location>
</feature>
<feature type="compositionally biased region" description="Low complexity" evidence="1">
    <location>
        <begin position="44"/>
        <end position="61"/>
    </location>
</feature>
<name>A0A511MLA9_9NOCA</name>
<dbReference type="AlphaFoldDB" id="A0A511MLA9"/>
<dbReference type="Gene3D" id="3.40.50.1820">
    <property type="entry name" value="alpha/beta hydrolase"/>
    <property type="match status" value="1"/>
</dbReference>
<protein>
    <recommendedName>
        <fullName evidence="3">PET hydrolase/cutinase-like domain-containing protein</fullName>
    </recommendedName>
</protein>
<gene>
    <name evidence="4" type="ORF">NN4_54460</name>
</gene>
<evidence type="ECO:0000313" key="4">
    <source>
        <dbReference type="EMBL" id="GEM40927.1"/>
    </source>
</evidence>
<evidence type="ECO:0000256" key="1">
    <source>
        <dbReference type="SAM" id="MobiDB-lite"/>
    </source>
</evidence>
<dbReference type="PANTHER" id="PTHR33428:SF14">
    <property type="entry name" value="CARBOXYLESTERASE TYPE B DOMAIN-CONTAINING PROTEIN"/>
    <property type="match status" value="1"/>
</dbReference>
<evidence type="ECO:0000259" key="3">
    <source>
        <dbReference type="Pfam" id="PF12740"/>
    </source>
</evidence>
<evidence type="ECO:0000256" key="2">
    <source>
        <dbReference type="SAM" id="SignalP"/>
    </source>
</evidence>
<comment type="caution">
    <text evidence="4">The sequence shown here is derived from an EMBL/GenBank/DDBJ whole genome shotgun (WGS) entry which is preliminary data.</text>
</comment>
<keyword evidence="2" id="KW-0732">Signal</keyword>
<dbReference type="PANTHER" id="PTHR33428">
    <property type="entry name" value="CHLOROPHYLLASE-2, CHLOROPLASTIC"/>
    <property type="match status" value="1"/>
</dbReference>
<accession>A0A511MLA9</accession>
<evidence type="ECO:0000313" key="5">
    <source>
        <dbReference type="Proteomes" id="UP000321424"/>
    </source>
</evidence>
<sequence>MSKPSRSARPGPRRSSPARQPLLSFVLALVLSAAAMLSSAAPTAAQPATSPQPSAPIPSASGDFGSEGPYATTVRVGAFHTLYYPRDIGAGSRRHPVIIWGNGTFAAPLHYRTLLLHWASHGFIVSAANTGQSGSAHAMLAGIDALARADADSGSEFYQHVDLTHIAAAGHSQGGAGAIVSGADERIDTVLSIAPGPLADIRDVHGPAFLMAGQTDLIVRPWLVQSFYNAATRIPAIYGELRGVGHFTIGLDPSVYFASTTAWLRFQLTGEPAARAMFYGPSCGICTDTDTWSEVRRNALVPQ</sequence>
<dbReference type="RefSeq" id="WP_222595172.1">
    <property type="nucleotide sequence ID" value="NZ_BJXA01000043.1"/>
</dbReference>
<proteinExistence type="predicted"/>
<dbReference type="Pfam" id="PF12740">
    <property type="entry name" value="PETase"/>
    <property type="match status" value="1"/>
</dbReference>
<dbReference type="Proteomes" id="UP000321424">
    <property type="component" value="Unassembled WGS sequence"/>
</dbReference>
<feature type="signal peptide" evidence="2">
    <location>
        <begin position="1"/>
        <end position="40"/>
    </location>
</feature>
<reference evidence="4 5" key="1">
    <citation type="submission" date="2019-07" db="EMBL/GenBank/DDBJ databases">
        <title>Whole genome shotgun sequence of Nocardia ninae NBRC 108245.</title>
        <authorList>
            <person name="Hosoyama A."/>
            <person name="Uohara A."/>
            <person name="Ohji S."/>
            <person name="Ichikawa N."/>
        </authorList>
    </citation>
    <scope>NUCLEOTIDE SEQUENCE [LARGE SCALE GENOMIC DNA]</scope>
    <source>
        <strain evidence="4 5">NBRC 108245</strain>
    </source>
</reference>
<dbReference type="InterPro" id="IPR041127">
    <property type="entry name" value="PET_hydrolase/cutinase-like"/>
</dbReference>